<accession>A0A8H6NHV3</accession>
<gene>
    <name evidence="2" type="ORF">CPLU01_05145</name>
</gene>
<proteinExistence type="predicted"/>
<reference evidence="2" key="1">
    <citation type="journal article" date="2020" name="Phytopathology">
        <title>Genome Sequence Resources of Colletotrichum truncatum, C. plurivorum, C. musicola, and C. sojae: Four Species Pathogenic to Soybean (Glycine max).</title>
        <authorList>
            <person name="Rogerio F."/>
            <person name="Boufleur T.R."/>
            <person name="Ciampi-Guillardi M."/>
            <person name="Sukno S.A."/>
            <person name="Thon M.R."/>
            <person name="Massola Junior N.S."/>
            <person name="Baroncelli R."/>
        </authorList>
    </citation>
    <scope>NUCLEOTIDE SEQUENCE</scope>
    <source>
        <strain evidence="2">LFN00145</strain>
    </source>
</reference>
<feature type="region of interest" description="Disordered" evidence="1">
    <location>
        <begin position="54"/>
        <end position="111"/>
    </location>
</feature>
<protein>
    <submittedName>
        <fullName evidence="2">Uncharacterized protein</fullName>
    </submittedName>
</protein>
<comment type="caution">
    <text evidence="2">The sequence shown here is derived from an EMBL/GenBank/DDBJ whole genome shotgun (WGS) entry which is preliminary data.</text>
</comment>
<dbReference type="AlphaFoldDB" id="A0A8H6NHV3"/>
<dbReference type="Proteomes" id="UP000654918">
    <property type="component" value="Unassembled WGS sequence"/>
</dbReference>
<evidence type="ECO:0000313" key="2">
    <source>
        <dbReference type="EMBL" id="KAF6834167.1"/>
    </source>
</evidence>
<name>A0A8H6NHV3_9PEZI</name>
<sequence length="111" mass="12035">MMSREEKRQKSRRLGASAAAEGLALAMCRGRSMDKTWPQCNGIGRFCVVTKKAAAAERHADAAAGSEMEQRQGRPSAVRRRRRMRRRGGGGGGGSDVQAGGQAMRTRKDDD</sequence>
<evidence type="ECO:0000256" key="1">
    <source>
        <dbReference type="SAM" id="MobiDB-lite"/>
    </source>
</evidence>
<organism evidence="2 3">
    <name type="scientific">Colletotrichum plurivorum</name>
    <dbReference type="NCBI Taxonomy" id="2175906"/>
    <lineage>
        <taxon>Eukaryota</taxon>
        <taxon>Fungi</taxon>
        <taxon>Dikarya</taxon>
        <taxon>Ascomycota</taxon>
        <taxon>Pezizomycotina</taxon>
        <taxon>Sordariomycetes</taxon>
        <taxon>Hypocreomycetidae</taxon>
        <taxon>Glomerellales</taxon>
        <taxon>Glomerellaceae</taxon>
        <taxon>Colletotrichum</taxon>
        <taxon>Colletotrichum orchidearum species complex</taxon>
    </lineage>
</organism>
<feature type="compositionally biased region" description="Basic residues" evidence="1">
    <location>
        <begin position="77"/>
        <end position="88"/>
    </location>
</feature>
<dbReference type="EMBL" id="WIGO01000051">
    <property type="protein sequence ID" value="KAF6834167.1"/>
    <property type="molecule type" value="Genomic_DNA"/>
</dbReference>
<keyword evidence="3" id="KW-1185">Reference proteome</keyword>
<evidence type="ECO:0000313" key="3">
    <source>
        <dbReference type="Proteomes" id="UP000654918"/>
    </source>
</evidence>